<keyword evidence="2 5" id="KW-0812">Transmembrane</keyword>
<proteinExistence type="predicted"/>
<dbReference type="RefSeq" id="WP_179728669.1">
    <property type="nucleotide sequence ID" value="NZ_BAABEF010000001.1"/>
</dbReference>
<protein>
    <submittedName>
        <fullName evidence="7">Amino acid transporter</fullName>
    </submittedName>
</protein>
<keyword evidence="8" id="KW-1185">Reference proteome</keyword>
<feature type="transmembrane region" description="Helical" evidence="5">
    <location>
        <begin position="418"/>
        <end position="437"/>
    </location>
</feature>
<reference evidence="7 8" key="1">
    <citation type="submission" date="2020-07" db="EMBL/GenBank/DDBJ databases">
        <title>Sequencing the genomes of 1000 actinobacteria strains.</title>
        <authorList>
            <person name="Klenk H.-P."/>
        </authorList>
    </citation>
    <scope>NUCLEOTIDE SEQUENCE [LARGE SCALE GENOMIC DNA]</scope>
    <source>
        <strain evidence="7 8">DSM 19082</strain>
    </source>
</reference>
<keyword evidence="4 5" id="KW-0472">Membrane</keyword>
<feature type="transmembrane region" description="Helical" evidence="5">
    <location>
        <begin position="209"/>
        <end position="232"/>
    </location>
</feature>
<accession>A0A852RC10</accession>
<dbReference type="GO" id="GO:0016020">
    <property type="term" value="C:membrane"/>
    <property type="evidence" value="ECO:0007669"/>
    <property type="project" value="UniProtKB-SubCell"/>
</dbReference>
<comment type="caution">
    <text evidence="7">The sequence shown here is derived from an EMBL/GenBank/DDBJ whole genome shotgun (WGS) entry which is preliminary data.</text>
</comment>
<evidence type="ECO:0000313" key="8">
    <source>
        <dbReference type="Proteomes" id="UP000582231"/>
    </source>
</evidence>
<feature type="transmembrane region" description="Helical" evidence="5">
    <location>
        <begin position="348"/>
        <end position="366"/>
    </location>
</feature>
<sequence length="481" mass="49035">MTKPSAAGNDNAVRSGLHRNLSVWAALGLSVALLGPSMAVNINPQAPAGLVGSAVPLVFVFAMVGVLVVAHSFARLSQYISSAGSVYGFIGATVGPRTGFVGGWLLLGTYIAFAACTAAGAALFLGGLVDSLIDPVLPWEVVGGVVVTAVGFLATRPAKAATTVLLVVELVTIALMLVVAVVVLVRVSGGGGPVGGSSFSQLLTLPDGVGGSALFAAMTFGFLSFAGFEAASTLGEETEDPRRSIPIALVGSVLLAGAFFVTVTSAEVLGFGTSAAGTEALVSSSSLVGDLARDYIGGPIGDLVTLGAGLSAFGSCLACTVGASRLLLAMGRDGFISTRLGDTDSNGVPRPSVLATVAVLLVLAVLMRTFATDDVVDIFFWTATVGSLFLLVAYLLSLVGAARFIVTSRAHTIPAIEGLLPFGGIAMIGYVLYRNVWPIPARPYDLFPYIVAVWAFVGLMVASATPGLARRIGERLVLEDH</sequence>
<feature type="transmembrane region" description="Helical" evidence="5">
    <location>
        <begin position="166"/>
        <end position="189"/>
    </location>
</feature>
<feature type="transmembrane region" description="Helical" evidence="5">
    <location>
        <begin position="136"/>
        <end position="154"/>
    </location>
</feature>
<dbReference type="PANTHER" id="PTHR42770:SF16">
    <property type="entry name" value="AMINO ACID PERMEASE"/>
    <property type="match status" value="1"/>
</dbReference>
<feature type="transmembrane region" description="Helical" evidence="5">
    <location>
        <begin position="104"/>
        <end position="124"/>
    </location>
</feature>
<gene>
    <name evidence="7" type="ORF">BJ958_004049</name>
</gene>
<dbReference type="Pfam" id="PF00324">
    <property type="entry name" value="AA_permease"/>
    <property type="match status" value="1"/>
</dbReference>
<feature type="transmembrane region" description="Helical" evidence="5">
    <location>
        <begin position="449"/>
        <end position="469"/>
    </location>
</feature>
<dbReference type="Proteomes" id="UP000582231">
    <property type="component" value="Unassembled WGS sequence"/>
</dbReference>
<organism evidence="7 8">
    <name type="scientific">Nocardioides kongjuensis</name>
    <dbReference type="NCBI Taxonomy" id="349522"/>
    <lineage>
        <taxon>Bacteria</taxon>
        <taxon>Bacillati</taxon>
        <taxon>Actinomycetota</taxon>
        <taxon>Actinomycetes</taxon>
        <taxon>Propionibacteriales</taxon>
        <taxon>Nocardioidaceae</taxon>
        <taxon>Nocardioides</taxon>
    </lineage>
</organism>
<feature type="transmembrane region" description="Helical" evidence="5">
    <location>
        <begin position="303"/>
        <end position="328"/>
    </location>
</feature>
<feature type="transmembrane region" description="Helical" evidence="5">
    <location>
        <begin position="21"/>
        <end position="42"/>
    </location>
</feature>
<dbReference type="InterPro" id="IPR050367">
    <property type="entry name" value="APC_superfamily"/>
</dbReference>
<feature type="transmembrane region" description="Helical" evidence="5">
    <location>
        <begin position="378"/>
        <end position="406"/>
    </location>
</feature>
<dbReference type="PANTHER" id="PTHR42770">
    <property type="entry name" value="AMINO ACID TRANSPORTER-RELATED"/>
    <property type="match status" value="1"/>
</dbReference>
<evidence type="ECO:0000256" key="1">
    <source>
        <dbReference type="ARBA" id="ARBA00004141"/>
    </source>
</evidence>
<feature type="domain" description="Amino acid permease/ SLC12A" evidence="6">
    <location>
        <begin position="54"/>
        <end position="429"/>
    </location>
</feature>
<evidence type="ECO:0000256" key="2">
    <source>
        <dbReference type="ARBA" id="ARBA00022692"/>
    </source>
</evidence>
<evidence type="ECO:0000313" key="7">
    <source>
        <dbReference type="EMBL" id="NYD32503.1"/>
    </source>
</evidence>
<evidence type="ECO:0000256" key="5">
    <source>
        <dbReference type="SAM" id="Phobius"/>
    </source>
</evidence>
<feature type="transmembrane region" description="Helical" evidence="5">
    <location>
        <begin position="244"/>
        <end position="263"/>
    </location>
</feature>
<dbReference type="PIRSF" id="PIRSF006060">
    <property type="entry name" value="AA_transporter"/>
    <property type="match status" value="1"/>
</dbReference>
<evidence type="ECO:0000259" key="6">
    <source>
        <dbReference type="Pfam" id="PF00324"/>
    </source>
</evidence>
<dbReference type="Gene3D" id="1.20.1740.10">
    <property type="entry name" value="Amino acid/polyamine transporter I"/>
    <property type="match status" value="1"/>
</dbReference>
<name>A0A852RC10_9ACTN</name>
<keyword evidence="3 5" id="KW-1133">Transmembrane helix</keyword>
<dbReference type="AlphaFoldDB" id="A0A852RC10"/>
<dbReference type="EMBL" id="JACCBF010000001">
    <property type="protein sequence ID" value="NYD32503.1"/>
    <property type="molecule type" value="Genomic_DNA"/>
</dbReference>
<dbReference type="GO" id="GO:0055085">
    <property type="term" value="P:transmembrane transport"/>
    <property type="evidence" value="ECO:0007669"/>
    <property type="project" value="InterPro"/>
</dbReference>
<dbReference type="InterPro" id="IPR004841">
    <property type="entry name" value="AA-permease/SLC12A_dom"/>
</dbReference>
<evidence type="ECO:0000256" key="4">
    <source>
        <dbReference type="ARBA" id="ARBA00023136"/>
    </source>
</evidence>
<evidence type="ECO:0000256" key="3">
    <source>
        <dbReference type="ARBA" id="ARBA00022989"/>
    </source>
</evidence>
<comment type="subcellular location">
    <subcellularLocation>
        <location evidence="1">Membrane</location>
        <topology evidence="1">Multi-pass membrane protein</topology>
    </subcellularLocation>
</comment>
<feature type="transmembrane region" description="Helical" evidence="5">
    <location>
        <begin position="48"/>
        <end position="70"/>
    </location>
</feature>